<dbReference type="Pfam" id="PF03564">
    <property type="entry name" value="DUF1759"/>
    <property type="match status" value="1"/>
</dbReference>
<keyword evidence="2" id="KW-0175">Coiled coil</keyword>
<evidence type="ECO:0000256" key="3">
    <source>
        <dbReference type="SAM" id="MobiDB-lite"/>
    </source>
</evidence>
<dbReference type="AlphaFoldDB" id="A0A016TL49"/>
<dbReference type="SUPFAM" id="SSF50630">
    <property type="entry name" value="Acid proteases"/>
    <property type="match status" value="1"/>
</dbReference>
<accession>A0A016TL49</accession>
<feature type="region of interest" description="Disordered" evidence="3">
    <location>
        <begin position="447"/>
        <end position="525"/>
    </location>
</feature>
<protein>
    <recommendedName>
        <fullName evidence="4">Peptidase A2 domain-containing protein</fullName>
    </recommendedName>
</protein>
<reference evidence="6" key="1">
    <citation type="journal article" date="2015" name="Nat. Genet.">
        <title>The genome and transcriptome of the zoonotic hookworm Ancylostoma ceylanicum identify infection-specific gene families.</title>
        <authorList>
            <person name="Schwarz E.M."/>
            <person name="Hu Y."/>
            <person name="Antoshechkin I."/>
            <person name="Miller M.M."/>
            <person name="Sternberg P.W."/>
            <person name="Aroian R.V."/>
        </authorList>
    </citation>
    <scope>NUCLEOTIDE SEQUENCE</scope>
    <source>
        <strain evidence="6">HY135</strain>
    </source>
</reference>
<feature type="compositionally biased region" description="Polar residues" evidence="3">
    <location>
        <begin position="471"/>
        <end position="525"/>
    </location>
</feature>
<dbReference type="InterPro" id="IPR005312">
    <property type="entry name" value="DUF1759"/>
</dbReference>
<comment type="caution">
    <text evidence="5">The sequence shown here is derived from an EMBL/GenBank/DDBJ whole genome shotgun (WGS) entry which is preliminary data.</text>
</comment>
<dbReference type="InterPro" id="IPR021109">
    <property type="entry name" value="Peptidase_aspartic_dom_sf"/>
</dbReference>
<dbReference type="InterPro" id="IPR001995">
    <property type="entry name" value="Peptidase_A2_cat"/>
</dbReference>
<dbReference type="EMBL" id="JARK01001430">
    <property type="protein sequence ID" value="EYC03411.1"/>
    <property type="molecule type" value="Genomic_DNA"/>
</dbReference>
<organism evidence="5 6">
    <name type="scientific">Ancylostoma ceylanicum</name>
    <dbReference type="NCBI Taxonomy" id="53326"/>
    <lineage>
        <taxon>Eukaryota</taxon>
        <taxon>Metazoa</taxon>
        <taxon>Ecdysozoa</taxon>
        <taxon>Nematoda</taxon>
        <taxon>Chromadorea</taxon>
        <taxon>Rhabditida</taxon>
        <taxon>Rhabditina</taxon>
        <taxon>Rhabditomorpha</taxon>
        <taxon>Strongyloidea</taxon>
        <taxon>Ancylostomatidae</taxon>
        <taxon>Ancylostomatinae</taxon>
        <taxon>Ancylostoma</taxon>
    </lineage>
</organism>
<dbReference type="PROSITE" id="PS50175">
    <property type="entry name" value="ASP_PROT_RETROV"/>
    <property type="match status" value="1"/>
</dbReference>
<feature type="domain" description="Peptidase A2" evidence="4">
    <location>
        <begin position="550"/>
        <end position="626"/>
    </location>
</feature>
<dbReference type="GO" id="GO:0004190">
    <property type="term" value="F:aspartic-type endopeptidase activity"/>
    <property type="evidence" value="ECO:0007669"/>
    <property type="project" value="InterPro"/>
</dbReference>
<dbReference type="STRING" id="53326.A0A016TL49"/>
<evidence type="ECO:0000259" key="4">
    <source>
        <dbReference type="PROSITE" id="PS50175"/>
    </source>
</evidence>
<gene>
    <name evidence="5" type="primary">Acey_s0094.g2743</name>
    <name evidence="5" type="ORF">Y032_0094g2743</name>
</gene>
<name>A0A016TL49_9BILA</name>
<dbReference type="OrthoDB" id="5863857at2759"/>
<evidence type="ECO:0000256" key="2">
    <source>
        <dbReference type="SAM" id="Coils"/>
    </source>
</evidence>
<keyword evidence="6" id="KW-1185">Reference proteome</keyword>
<dbReference type="PANTHER" id="PTHR22954">
    <property type="entry name" value="RETROVIRAL PROTEASE-RELATED"/>
    <property type="match status" value="1"/>
</dbReference>
<keyword evidence="1" id="KW-0378">Hydrolase</keyword>
<evidence type="ECO:0000256" key="1">
    <source>
        <dbReference type="ARBA" id="ARBA00022801"/>
    </source>
</evidence>
<sequence>MSLHFHKKAISASSITLATLLKKYESYGEKIEYPENDEERHEKCSSNIVLLMSCLSQIKTGIDSLQSKIDKMEQQYANAKSKTEQKELLLEIEEFEKECKYSETLREAEGFQYVVEANIADTKINLRKVQLKLKLPVNHDITEEAASTSGETNTSAVPTPEVEVISEQNIRNRSARPPTIKLPKFNGDQEEFPEFWALYESLIHNCSELTTIEKIVLLKDSLRGPAETAIKGIKPIPSNYDWMIETLKKRFSNQPTNRSKIVQRLFDLPHAGKRADSCQRCFDAITTLVHQMVSAGYDIRRTCDPMWTETIIKKFPYEIVKDVLVKNQEVDSVTIQELLDILDKEISAKAYVELRLGFEKSNFQAKPRRENYDTTQECCVFCGRNNHSSMVCRTIADQGKRRDILKQKNLCWKCFSREHSSNMCSKSNCNHCGRTHHSSLCTMASPAIIPGANQPRSSRWQRNEPNRRHLSNGNHTGPQQVMTSNTNRPVHSQFNTGQRLSSGTERPSINSQLVENKHTTVSSNPKQEQLILMTAEGNIFNHVSQQYERVLFFFDTGAHKTVIEEELATNFGLPRITTETCVMSGMGGHTEKFEGHTVRMNITTVFGAEIEMVVQTKPIITGGFPAVKLTKEDREFLQMKELCIANSKIRGERLIPRILVGLDRYYDLVLGNTTALRTPSGLHIAKTVFGPTIHGMRK</sequence>
<dbReference type="GO" id="GO:0006508">
    <property type="term" value="P:proteolysis"/>
    <property type="evidence" value="ECO:0007669"/>
    <property type="project" value="InterPro"/>
</dbReference>
<dbReference type="PANTHER" id="PTHR22954:SF3">
    <property type="entry name" value="PROTEIN CBG08539"/>
    <property type="match status" value="1"/>
</dbReference>
<proteinExistence type="predicted"/>
<evidence type="ECO:0000313" key="6">
    <source>
        <dbReference type="Proteomes" id="UP000024635"/>
    </source>
</evidence>
<evidence type="ECO:0000313" key="5">
    <source>
        <dbReference type="EMBL" id="EYC03411.1"/>
    </source>
</evidence>
<dbReference type="Gene3D" id="2.40.70.10">
    <property type="entry name" value="Acid Proteases"/>
    <property type="match status" value="1"/>
</dbReference>
<feature type="coiled-coil region" evidence="2">
    <location>
        <begin position="55"/>
        <end position="98"/>
    </location>
</feature>
<dbReference type="Proteomes" id="UP000024635">
    <property type="component" value="Unassembled WGS sequence"/>
</dbReference>